<gene>
    <name evidence="1" type="ORF">H2200_001676</name>
</gene>
<proteinExistence type="predicted"/>
<dbReference type="Proteomes" id="UP001172673">
    <property type="component" value="Unassembled WGS sequence"/>
</dbReference>
<dbReference type="AlphaFoldDB" id="A0AA38XLG6"/>
<dbReference type="EMBL" id="JAPDRK010000002">
    <property type="protein sequence ID" value="KAJ9615601.1"/>
    <property type="molecule type" value="Genomic_DNA"/>
</dbReference>
<dbReference type="Gene3D" id="3.30.70.100">
    <property type="match status" value="1"/>
</dbReference>
<sequence>MPLIEIAALRLQPSFSSNVPESFASTWVHACHQATKAANGVPFQLYQNPADKDLYYLFGGWKTGQDHINFLSTPDAVTLAKSIGQYMTVDTVRHIDGDVDILDGAAGRPKKLRVEAYKVPTNMALDWEANWNAHQGGSGGWDLSGEVQQQHKAFKWLRRPIAIKLLAAKTKLVAGLGSG</sequence>
<evidence type="ECO:0000313" key="2">
    <source>
        <dbReference type="Proteomes" id="UP001172673"/>
    </source>
</evidence>
<evidence type="ECO:0008006" key="3">
    <source>
        <dbReference type="Google" id="ProtNLM"/>
    </source>
</evidence>
<keyword evidence="2" id="KW-1185">Reference proteome</keyword>
<reference evidence="1" key="1">
    <citation type="submission" date="2022-10" db="EMBL/GenBank/DDBJ databases">
        <title>Culturing micro-colonial fungi from biological soil crusts in the Mojave desert and describing Neophaeococcomyces mojavensis, and introducing the new genera and species Taxawa tesnikishii.</title>
        <authorList>
            <person name="Kurbessoian T."/>
            <person name="Stajich J.E."/>
        </authorList>
    </citation>
    <scope>NUCLEOTIDE SEQUENCE</scope>
    <source>
        <strain evidence="1">TK_41</strain>
    </source>
</reference>
<protein>
    <recommendedName>
        <fullName evidence="3">Monooxygenase</fullName>
    </recommendedName>
</protein>
<comment type="caution">
    <text evidence="1">The sequence shown here is derived from an EMBL/GenBank/DDBJ whole genome shotgun (WGS) entry which is preliminary data.</text>
</comment>
<name>A0AA38XLG6_9EURO</name>
<evidence type="ECO:0000313" key="1">
    <source>
        <dbReference type="EMBL" id="KAJ9615601.1"/>
    </source>
</evidence>
<organism evidence="1 2">
    <name type="scientific">Cladophialophora chaetospira</name>
    <dbReference type="NCBI Taxonomy" id="386627"/>
    <lineage>
        <taxon>Eukaryota</taxon>
        <taxon>Fungi</taxon>
        <taxon>Dikarya</taxon>
        <taxon>Ascomycota</taxon>
        <taxon>Pezizomycotina</taxon>
        <taxon>Eurotiomycetes</taxon>
        <taxon>Chaetothyriomycetidae</taxon>
        <taxon>Chaetothyriales</taxon>
        <taxon>Herpotrichiellaceae</taxon>
        <taxon>Cladophialophora</taxon>
    </lineage>
</organism>
<accession>A0AA38XLG6</accession>